<feature type="transmembrane region" description="Helical" evidence="1">
    <location>
        <begin position="111"/>
        <end position="129"/>
    </location>
</feature>
<dbReference type="OMA" id="FVGCAML"/>
<evidence type="ECO:0000313" key="3">
    <source>
        <dbReference type="EMBL" id="HII61468.1"/>
    </source>
</evidence>
<dbReference type="EMBL" id="DUJN01000007">
    <property type="protein sequence ID" value="HII61468.1"/>
    <property type="molecule type" value="Genomic_DNA"/>
</dbReference>
<feature type="transmembrane region" description="Helical" evidence="1">
    <location>
        <begin position="281"/>
        <end position="302"/>
    </location>
</feature>
<dbReference type="PANTHER" id="PTHR42204">
    <property type="entry name" value="INTEGRAL MEMBRANE PROTEIN"/>
    <property type="match status" value="1"/>
</dbReference>
<feature type="transmembrane region" description="Helical" evidence="1">
    <location>
        <begin position="199"/>
        <end position="219"/>
    </location>
</feature>
<keyword evidence="1" id="KW-1133">Transmembrane helix</keyword>
<comment type="caution">
    <text evidence="3">The sequence shown here is derived from an EMBL/GenBank/DDBJ whole genome shotgun (WGS) entry which is preliminary data.</text>
</comment>
<dbReference type="AlphaFoldDB" id="A0A832TAH3"/>
<name>A0A832TAH3_PYRHR</name>
<sequence>MRELLNLIEGVAFGTLTGLTPGLHVNSLSRLSLPIPVLFVMGLVHTFLDSIPSALFGVPEADDTVPSLLPSHRMVIQGRFGELVRLSISASMLALILSILALPLYTLVAPLYTYKFGILFVAVLSLLIIMFQRNKVAALAIFLLSGFLGFITFRLPVHDPFYPLFTGLFALPLLIEAYLNPPSEVKIEDSELRISKLRIIKFSALGTFFGALASLLPTLTAGQSSLLGSKFTENDEDFLTIVYSTNTAAYSFSLVNLALTGRARNGVMVAIGDVSLNELPYLYLLALSAGMIVLSLAPKLALLMGKLAFKRYRLSIILILSFLFILGYVYNGIIGVTLMLSAMFLGFLAPMWGVARVTYMGVLMVPILVETII</sequence>
<keyword evidence="1" id="KW-0472">Membrane</keyword>
<organism evidence="3 4">
    <name type="scientific">Pyrococcus horikoshii</name>
    <dbReference type="NCBI Taxonomy" id="53953"/>
    <lineage>
        <taxon>Archaea</taxon>
        <taxon>Methanobacteriati</taxon>
        <taxon>Methanobacteriota</taxon>
        <taxon>Thermococci</taxon>
        <taxon>Thermococcales</taxon>
        <taxon>Thermococcaceae</taxon>
        <taxon>Pyrococcus</taxon>
    </lineage>
</organism>
<dbReference type="Proteomes" id="UP000617544">
    <property type="component" value="Unassembled WGS sequence"/>
</dbReference>
<protein>
    <recommendedName>
        <fullName evidence="2">DUF112 domain-containing protein</fullName>
    </recommendedName>
</protein>
<feature type="transmembrane region" description="Helical" evidence="1">
    <location>
        <begin position="83"/>
        <end position="105"/>
    </location>
</feature>
<feature type="domain" description="DUF112" evidence="2">
    <location>
        <begin position="5"/>
        <end position="360"/>
    </location>
</feature>
<dbReference type="Pfam" id="PF01970">
    <property type="entry name" value="TctA"/>
    <property type="match status" value="1"/>
</dbReference>
<reference evidence="3" key="1">
    <citation type="journal article" date="2020" name="bioRxiv">
        <title>A rank-normalized archaeal taxonomy based on genome phylogeny resolves widespread incomplete and uneven classifications.</title>
        <authorList>
            <person name="Rinke C."/>
            <person name="Chuvochina M."/>
            <person name="Mussig A.J."/>
            <person name="Chaumeil P.-A."/>
            <person name="Waite D.W."/>
            <person name="Whitman W.B."/>
            <person name="Parks D.H."/>
            <person name="Hugenholtz P."/>
        </authorList>
    </citation>
    <scope>NUCLEOTIDE SEQUENCE</scope>
    <source>
        <strain evidence="3">UBA8834</strain>
    </source>
</reference>
<accession>A0A832TAH3</accession>
<feature type="transmembrane region" description="Helical" evidence="1">
    <location>
        <begin position="314"/>
        <end position="330"/>
    </location>
</feature>
<feature type="transmembrane region" description="Helical" evidence="1">
    <location>
        <begin position="136"/>
        <end position="155"/>
    </location>
</feature>
<proteinExistence type="predicted"/>
<feature type="transmembrane region" description="Helical" evidence="1">
    <location>
        <begin position="161"/>
        <end position="179"/>
    </location>
</feature>
<evidence type="ECO:0000313" key="4">
    <source>
        <dbReference type="Proteomes" id="UP000617544"/>
    </source>
</evidence>
<dbReference type="PANTHER" id="PTHR42204:SF1">
    <property type="entry name" value="INTEGRAL MEMBRANE PROTEIN"/>
    <property type="match status" value="1"/>
</dbReference>
<dbReference type="InterPro" id="IPR002823">
    <property type="entry name" value="DUF112_TM"/>
</dbReference>
<evidence type="ECO:0000256" key="1">
    <source>
        <dbReference type="SAM" id="Phobius"/>
    </source>
</evidence>
<keyword evidence="1" id="KW-0812">Transmembrane</keyword>
<evidence type="ECO:0000259" key="2">
    <source>
        <dbReference type="Pfam" id="PF01970"/>
    </source>
</evidence>
<gene>
    <name evidence="3" type="ORF">HA331_06970</name>
</gene>
<dbReference type="GeneID" id="1444080"/>
<dbReference type="RefSeq" id="WP_010884298.1">
    <property type="nucleotide sequence ID" value="NZ_DUJN01000007.1"/>
</dbReference>